<keyword evidence="5" id="KW-1185">Reference proteome</keyword>
<dbReference type="Gene3D" id="3.10.450.40">
    <property type="match status" value="1"/>
</dbReference>
<feature type="compositionally biased region" description="Basic and acidic residues" evidence="1">
    <location>
        <begin position="89"/>
        <end position="99"/>
    </location>
</feature>
<evidence type="ECO:0000313" key="5">
    <source>
        <dbReference type="Proteomes" id="UP001595698"/>
    </source>
</evidence>
<evidence type="ECO:0000259" key="3">
    <source>
        <dbReference type="Pfam" id="PF03413"/>
    </source>
</evidence>
<organism evidence="4 5">
    <name type="scientific">Streptosporangium jomthongense</name>
    <dbReference type="NCBI Taxonomy" id="1193683"/>
    <lineage>
        <taxon>Bacteria</taxon>
        <taxon>Bacillati</taxon>
        <taxon>Actinomycetota</taxon>
        <taxon>Actinomycetes</taxon>
        <taxon>Streptosporangiales</taxon>
        <taxon>Streptosporangiaceae</taxon>
        <taxon>Streptosporangium</taxon>
    </lineage>
</organism>
<evidence type="ECO:0000256" key="1">
    <source>
        <dbReference type="SAM" id="MobiDB-lite"/>
    </source>
</evidence>
<name>A0ABV8F5D8_9ACTN</name>
<dbReference type="Pfam" id="PF03413">
    <property type="entry name" value="PepSY"/>
    <property type="match status" value="1"/>
</dbReference>
<feature type="region of interest" description="Disordered" evidence="1">
    <location>
        <begin position="88"/>
        <end position="129"/>
    </location>
</feature>
<feature type="domain" description="PepSY" evidence="3">
    <location>
        <begin position="55"/>
        <end position="106"/>
    </location>
</feature>
<keyword evidence="2" id="KW-0732">Signal</keyword>
<dbReference type="RefSeq" id="WP_386192709.1">
    <property type="nucleotide sequence ID" value="NZ_JBHSBC010000031.1"/>
</dbReference>
<accession>A0ABV8F5D8</accession>
<dbReference type="InterPro" id="IPR025711">
    <property type="entry name" value="PepSY"/>
</dbReference>
<feature type="signal peptide" evidence="2">
    <location>
        <begin position="1"/>
        <end position="29"/>
    </location>
</feature>
<gene>
    <name evidence="4" type="ORF">ACFOYY_25380</name>
</gene>
<reference evidence="5" key="1">
    <citation type="journal article" date="2019" name="Int. J. Syst. Evol. Microbiol.">
        <title>The Global Catalogue of Microorganisms (GCM) 10K type strain sequencing project: providing services to taxonomists for standard genome sequencing and annotation.</title>
        <authorList>
            <consortium name="The Broad Institute Genomics Platform"/>
            <consortium name="The Broad Institute Genome Sequencing Center for Infectious Disease"/>
            <person name="Wu L."/>
            <person name="Ma J."/>
        </authorList>
    </citation>
    <scope>NUCLEOTIDE SEQUENCE [LARGE SCALE GENOMIC DNA]</scope>
    <source>
        <strain evidence="5">TBRC 7912</strain>
    </source>
</reference>
<feature type="region of interest" description="Disordered" evidence="1">
    <location>
        <begin position="25"/>
        <end position="53"/>
    </location>
</feature>
<sequence>MRKPMIIAGIATAAVLVAGGGAAVTAANAEPTPSATTSDAPGDHGAAKAPKVLSSQAEKTALEQFPSGWVTSAELETEHGRRTWQIEMKGGDGGEREFAVDAETGSLVTGNADDDRRDDASRHDAEDDD</sequence>
<evidence type="ECO:0000313" key="4">
    <source>
        <dbReference type="EMBL" id="MFC3983484.1"/>
    </source>
</evidence>
<dbReference type="Proteomes" id="UP001595698">
    <property type="component" value="Unassembled WGS sequence"/>
</dbReference>
<protein>
    <submittedName>
        <fullName evidence="4">PepSY domain-containing protein</fullName>
    </submittedName>
</protein>
<evidence type="ECO:0000256" key="2">
    <source>
        <dbReference type="SAM" id="SignalP"/>
    </source>
</evidence>
<comment type="caution">
    <text evidence="4">The sequence shown here is derived from an EMBL/GenBank/DDBJ whole genome shotgun (WGS) entry which is preliminary data.</text>
</comment>
<dbReference type="EMBL" id="JBHSBC010000031">
    <property type="protein sequence ID" value="MFC3983484.1"/>
    <property type="molecule type" value="Genomic_DNA"/>
</dbReference>
<proteinExistence type="predicted"/>
<feature type="chain" id="PRO_5047420864" evidence="2">
    <location>
        <begin position="30"/>
        <end position="129"/>
    </location>
</feature>
<feature type="compositionally biased region" description="Basic and acidic residues" evidence="1">
    <location>
        <begin position="113"/>
        <end position="129"/>
    </location>
</feature>